<feature type="compositionally biased region" description="Basic and acidic residues" evidence="1">
    <location>
        <begin position="109"/>
        <end position="122"/>
    </location>
</feature>
<evidence type="ECO:0000256" key="1">
    <source>
        <dbReference type="SAM" id="MobiDB-lite"/>
    </source>
</evidence>
<accession>A0A3M7S6G6</accession>
<proteinExistence type="predicted"/>
<sequence length="122" mass="14084">MIYCYKEIIFKKNYARNDKREAMKKRITANYLASKLLGKETECSQEIIDFDEVHDDELVLSDSGNIHMVRQLLNQSMKKQSQSSISVEKIASKINSCETANKPNASVPNRKENFQKPKDEKP</sequence>
<dbReference type="EMBL" id="REGN01001943">
    <property type="protein sequence ID" value="RNA31423.1"/>
    <property type="molecule type" value="Genomic_DNA"/>
</dbReference>
<evidence type="ECO:0000313" key="2">
    <source>
        <dbReference type="EMBL" id="RNA31423.1"/>
    </source>
</evidence>
<reference evidence="2 3" key="1">
    <citation type="journal article" date="2018" name="Sci. Rep.">
        <title>Genomic signatures of local adaptation to the degree of environmental predictability in rotifers.</title>
        <authorList>
            <person name="Franch-Gras L."/>
            <person name="Hahn C."/>
            <person name="Garcia-Roger E.M."/>
            <person name="Carmona M.J."/>
            <person name="Serra M."/>
            <person name="Gomez A."/>
        </authorList>
    </citation>
    <scope>NUCLEOTIDE SEQUENCE [LARGE SCALE GENOMIC DNA]</scope>
    <source>
        <strain evidence="2">HYR1</strain>
    </source>
</reference>
<dbReference type="AlphaFoldDB" id="A0A3M7S6G6"/>
<dbReference type="Proteomes" id="UP000276133">
    <property type="component" value="Unassembled WGS sequence"/>
</dbReference>
<gene>
    <name evidence="2" type="ORF">BpHYR1_021574</name>
</gene>
<name>A0A3M7S6G6_BRAPC</name>
<organism evidence="2 3">
    <name type="scientific">Brachionus plicatilis</name>
    <name type="common">Marine rotifer</name>
    <name type="synonym">Brachionus muelleri</name>
    <dbReference type="NCBI Taxonomy" id="10195"/>
    <lineage>
        <taxon>Eukaryota</taxon>
        <taxon>Metazoa</taxon>
        <taxon>Spiralia</taxon>
        <taxon>Gnathifera</taxon>
        <taxon>Rotifera</taxon>
        <taxon>Eurotatoria</taxon>
        <taxon>Monogononta</taxon>
        <taxon>Pseudotrocha</taxon>
        <taxon>Ploima</taxon>
        <taxon>Brachionidae</taxon>
        <taxon>Brachionus</taxon>
    </lineage>
</organism>
<feature type="region of interest" description="Disordered" evidence="1">
    <location>
        <begin position="98"/>
        <end position="122"/>
    </location>
</feature>
<protein>
    <submittedName>
        <fullName evidence="2">Uncharacterized protein</fullName>
    </submittedName>
</protein>
<feature type="compositionally biased region" description="Polar residues" evidence="1">
    <location>
        <begin position="98"/>
        <end position="107"/>
    </location>
</feature>
<evidence type="ECO:0000313" key="3">
    <source>
        <dbReference type="Proteomes" id="UP000276133"/>
    </source>
</evidence>
<comment type="caution">
    <text evidence="2">The sequence shown here is derived from an EMBL/GenBank/DDBJ whole genome shotgun (WGS) entry which is preliminary data.</text>
</comment>
<keyword evidence="3" id="KW-1185">Reference proteome</keyword>